<dbReference type="Pfam" id="PF20703">
    <property type="entry name" value="nSTAND1"/>
    <property type="match status" value="2"/>
</dbReference>
<organism evidence="7 8">
    <name type="scientific">Paractinoplanes globisporus</name>
    <dbReference type="NCBI Taxonomy" id="113565"/>
    <lineage>
        <taxon>Bacteria</taxon>
        <taxon>Bacillati</taxon>
        <taxon>Actinomycetota</taxon>
        <taxon>Actinomycetes</taxon>
        <taxon>Micromonosporales</taxon>
        <taxon>Micromonosporaceae</taxon>
        <taxon>Paractinoplanes</taxon>
    </lineage>
</organism>
<proteinExistence type="predicted"/>
<evidence type="ECO:0000256" key="1">
    <source>
        <dbReference type="ARBA" id="ARBA00022574"/>
    </source>
</evidence>
<feature type="repeat" description="WD" evidence="3">
    <location>
        <begin position="838"/>
        <end position="879"/>
    </location>
</feature>
<dbReference type="SUPFAM" id="SSF51004">
    <property type="entry name" value="C-terminal (heme d1) domain of cytochrome cd1-nitrite reductase"/>
    <property type="match status" value="1"/>
</dbReference>
<evidence type="ECO:0000256" key="2">
    <source>
        <dbReference type="ARBA" id="ARBA00022737"/>
    </source>
</evidence>
<feature type="repeat" description="WD" evidence="3">
    <location>
        <begin position="883"/>
        <end position="916"/>
    </location>
</feature>
<dbReference type="InterPro" id="IPR011048">
    <property type="entry name" value="Haem_d1_sf"/>
</dbReference>
<dbReference type="SMART" id="SM00320">
    <property type="entry name" value="WD40"/>
    <property type="match status" value="5"/>
</dbReference>
<evidence type="ECO:0000259" key="5">
    <source>
        <dbReference type="Pfam" id="PF00656"/>
    </source>
</evidence>
<feature type="domain" description="Peptidase C14 caspase" evidence="5">
    <location>
        <begin position="11"/>
        <end position="199"/>
    </location>
</feature>
<dbReference type="RefSeq" id="WP_026205169.1">
    <property type="nucleotide sequence ID" value="NZ_JBIAZU010000001.1"/>
</dbReference>
<keyword evidence="1 3" id="KW-0853">WD repeat</keyword>
<dbReference type="PROSITE" id="PS50082">
    <property type="entry name" value="WD_REPEATS_2"/>
    <property type="match status" value="2"/>
</dbReference>
<reference evidence="7 8" key="1">
    <citation type="submission" date="2024-10" db="EMBL/GenBank/DDBJ databases">
        <title>The Natural Products Discovery Center: Release of the First 8490 Sequenced Strains for Exploring Actinobacteria Biosynthetic Diversity.</title>
        <authorList>
            <person name="Kalkreuter E."/>
            <person name="Kautsar S.A."/>
            <person name="Yang D."/>
            <person name="Bader C.D."/>
            <person name="Teijaro C.N."/>
            <person name="Fluegel L."/>
            <person name="Davis C.M."/>
            <person name="Simpson J.R."/>
            <person name="Lauterbach L."/>
            <person name="Steele A.D."/>
            <person name="Gui C."/>
            <person name="Meng S."/>
            <person name="Li G."/>
            <person name="Viehrig K."/>
            <person name="Ye F."/>
            <person name="Su P."/>
            <person name="Kiefer A.F."/>
            <person name="Nichols A."/>
            <person name="Cepeda A.J."/>
            <person name="Yan W."/>
            <person name="Fan B."/>
            <person name="Jiang Y."/>
            <person name="Adhikari A."/>
            <person name="Zheng C.-J."/>
            <person name="Schuster L."/>
            <person name="Cowan T.M."/>
            <person name="Smanski M.J."/>
            <person name="Chevrette M.G."/>
            <person name="De Carvalho L.P.S."/>
            <person name="Shen B."/>
        </authorList>
    </citation>
    <scope>NUCLEOTIDE SEQUENCE [LARGE SCALE GENOMIC DNA]</scope>
    <source>
        <strain evidence="7 8">NPDC000087</strain>
    </source>
</reference>
<accession>A0ABW6W8R0</accession>
<dbReference type="EMBL" id="JBIAZU010000001">
    <property type="protein sequence ID" value="MFF5288705.1"/>
    <property type="molecule type" value="Genomic_DNA"/>
</dbReference>
<dbReference type="Gene3D" id="2.130.10.10">
    <property type="entry name" value="YVTN repeat-like/Quinoprotein amine dehydrogenase"/>
    <property type="match status" value="3"/>
</dbReference>
<dbReference type="SUPFAM" id="SSF52540">
    <property type="entry name" value="P-loop containing nucleoside triphosphate hydrolases"/>
    <property type="match status" value="1"/>
</dbReference>
<dbReference type="Pfam" id="PF00400">
    <property type="entry name" value="WD40"/>
    <property type="match status" value="2"/>
</dbReference>
<keyword evidence="2" id="KW-0677">Repeat</keyword>
<dbReference type="Pfam" id="PF00656">
    <property type="entry name" value="Peptidase_C14"/>
    <property type="match status" value="1"/>
</dbReference>
<evidence type="ECO:0000256" key="4">
    <source>
        <dbReference type="SAM" id="MobiDB-lite"/>
    </source>
</evidence>
<feature type="domain" description="Novel STAND NTPase 1" evidence="6">
    <location>
        <begin position="350"/>
        <end position="609"/>
    </location>
</feature>
<evidence type="ECO:0000256" key="3">
    <source>
        <dbReference type="PROSITE-ProRule" id="PRU00221"/>
    </source>
</evidence>
<dbReference type="PANTHER" id="PTHR19879:SF9">
    <property type="entry name" value="TRANSCRIPTION INITIATION FACTOR TFIID SUBUNIT 5"/>
    <property type="match status" value="1"/>
</dbReference>
<evidence type="ECO:0000313" key="8">
    <source>
        <dbReference type="Proteomes" id="UP001602245"/>
    </source>
</evidence>
<dbReference type="InterPro" id="IPR015943">
    <property type="entry name" value="WD40/YVTN_repeat-like_dom_sf"/>
</dbReference>
<dbReference type="PANTHER" id="PTHR19879">
    <property type="entry name" value="TRANSCRIPTION INITIATION FACTOR TFIID"/>
    <property type="match status" value="1"/>
</dbReference>
<dbReference type="InterPro" id="IPR049052">
    <property type="entry name" value="nSTAND1"/>
</dbReference>
<evidence type="ECO:0000313" key="7">
    <source>
        <dbReference type="EMBL" id="MFF5288705.1"/>
    </source>
</evidence>
<dbReference type="NCBIfam" id="NF047832">
    <property type="entry name" value="caspase_w_EACC1"/>
    <property type="match status" value="1"/>
</dbReference>
<sequence length="1441" mass="151287">MTDLAGHGVRALVIGTATHTGTALPPVPAAAPSARAFAAALTGVCGVAPTGVRLMINPPDARGMAEAVAEAADQATSVLLIYFVGHGLLDETGELHLAATGTGTLTPGLSGHQALAWSAVQKALSGSTAATIVLILDCCFSGRARTPGTSGPVGPGFIPPPAHGAYVFASAEGLASAPPYAELTAFTGELVSLLEKGDERAGRRLTLDVVYDRLLSRLRAAGAPLPRRQSGDTSGSLVLAENRAQPPEPAGAEPPAEGTSPYLGLASFGAEDADLYFGREALTRQLLAAAAEARNAGRPLIVVGASGSGKSSLVQAGLVAAVHRGDLDGSEDWPVVVLTPGRPTTLGDLRAVVVVDQLEQLFALRSPQQRADFLAAIPGLATRHLVVLALRADFYAQAAEQPELRAALDHQFLVTPMSAGELRSAIEEPARARGLRLEGALADVILHELGAGSRLPLLSHALWATWRNRSGTTLTLKGYDDAGRIDRAVATSADEVYEALDEPSREAVRRMLPHLVQVGEENPDTVRPAGRDELLHALPDPEAGSRALEAFTAARLITQDRDTVRLSHEALLRIWPRLVTWLDEDRDWLRTSQRLATDAAAWRSSGRDNALAYRGSRLAAARDGAREHPRLPPDSADFLAASERLERRSARIRRAVIASLTVLAVVAAAATVVSLVAQRRATTQRDRALARAISADVARLAPGEPGLAKQLAAVAYRLAPEVGSGTVLTSVGLPGQFAVQQRVADLATDGAGRIAALATGDSVLLWDLTAGAQLSRVGDLFTGPVAISPDGTLLAAAAGPVSGNAPTIVGTVRIELPRPDVRLWDIRDPRHPAPLPTLASGAASITTLAFSPDGRMLAGAGTGGLIHRWDATDHTAVRPLPALAGHTGRVDSVAFSPDSRLLASSGRDGTARLWDVADPARPVARARLAGSTADWDNSITAIQHRVAFDPTGRRLAIVIGKDSEAPDVYDVSDPRHPRLHFQQHTSDGCHRLYALAFQGEVVAGSCDTGARTWVPGKDLASATRDQTILDYGDAMPVDDFIGFGPLLTWPGAGHTATVLVAGGAGVLIWDISDARRAGALTTLNREPTGASIRVQFNPTGPRLMADSSGYAGTLVYDVADPRHPRLVGSVRTTDPVDSFYGNDAGSGVAFSPDGTVLAATKIIKQRPYVVLLSTADPGGPPIATITDLEYGASALSFSADRKLLAIADIGFGPGAAPPSVKIFDLSDLAHPRRVGSFEALTWKVAFAPKGRTLAAFTSDDVLLRDLTDPARPRPLRGFHFPADDSATNGVFTPDGNWMVVADQTRLIRFFQLDDGGLVPGPVQAIARGQFGNSVLAISPDGLTLALPGTQQSKQVDLWAIDDPRQARVRTSLTVHESGVAEAVAFSADGTILAVRNGDLLDLWSVDAAAVAGDLCRLVGDPITRAQWQLYLSDLPYDPPCD</sequence>
<evidence type="ECO:0000259" key="6">
    <source>
        <dbReference type="Pfam" id="PF20703"/>
    </source>
</evidence>
<dbReference type="InterPro" id="IPR011600">
    <property type="entry name" value="Pept_C14_caspase"/>
</dbReference>
<dbReference type="SUPFAM" id="SSF82171">
    <property type="entry name" value="DPP6 N-terminal domain-like"/>
    <property type="match status" value="1"/>
</dbReference>
<dbReference type="InterPro" id="IPR001680">
    <property type="entry name" value="WD40_rpt"/>
</dbReference>
<name>A0ABW6W8R0_9ACTN</name>
<dbReference type="Proteomes" id="UP001602245">
    <property type="component" value="Unassembled WGS sequence"/>
</dbReference>
<dbReference type="InterPro" id="IPR029030">
    <property type="entry name" value="Caspase-like_dom_sf"/>
</dbReference>
<feature type="domain" description="Novel STAND NTPase 1" evidence="6">
    <location>
        <begin position="261"/>
        <end position="342"/>
    </location>
</feature>
<dbReference type="SUPFAM" id="SSF52129">
    <property type="entry name" value="Caspase-like"/>
    <property type="match status" value="1"/>
</dbReference>
<dbReference type="PROSITE" id="PS00678">
    <property type="entry name" value="WD_REPEATS_1"/>
    <property type="match status" value="1"/>
</dbReference>
<dbReference type="InterPro" id="IPR027417">
    <property type="entry name" value="P-loop_NTPase"/>
</dbReference>
<protein>
    <submittedName>
        <fullName evidence="7">Caspase family protein</fullName>
    </submittedName>
</protein>
<gene>
    <name evidence="7" type="ORF">ACFY35_04655</name>
</gene>
<feature type="region of interest" description="Disordered" evidence="4">
    <location>
        <begin position="243"/>
        <end position="263"/>
    </location>
</feature>
<dbReference type="PROSITE" id="PS50294">
    <property type="entry name" value="WD_REPEATS_REGION"/>
    <property type="match status" value="1"/>
</dbReference>
<dbReference type="InterPro" id="IPR019775">
    <property type="entry name" value="WD40_repeat_CS"/>
</dbReference>
<comment type="caution">
    <text evidence="7">The sequence shown here is derived from an EMBL/GenBank/DDBJ whole genome shotgun (WGS) entry which is preliminary data.</text>
</comment>
<keyword evidence="8" id="KW-1185">Reference proteome</keyword>
<dbReference type="Gene3D" id="3.40.50.1460">
    <property type="match status" value="1"/>
</dbReference>